<reference evidence="1" key="1">
    <citation type="journal article" date="2021" name="Proc. Natl. Acad. Sci. U.S.A.">
        <title>A Catalog of Tens of Thousands of Viruses from Human Metagenomes Reveals Hidden Associations with Chronic Diseases.</title>
        <authorList>
            <person name="Tisza M.J."/>
            <person name="Buck C.B."/>
        </authorList>
    </citation>
    <scope>NUCLEOTIDE SEQUENCE</scope>
    <source>
        <strain evidence="1">Ctz6O13</strain>
    </source>
</reference>
<dbReference type="PROSITE" id="PS51257">
    <property type="entry name" value="PROKAR_LIPOPROTEIN"/>
    <property type="match status" value="1"/>
</dbReference>
<evidence type="ECO:0000313" key="1">
    <source>
        <dbReference type="EMBL" id="DAF63676.1"/>
    </source>
</evidence>
<sequence length="60" mass="6347">MKKMLFAAAFVVASLASCHQESSVELSQAACVDLQAGMTSALTIAAQDAEQSSVEYKELH</sequence>
<proteinExistence type="predicted"/>
<name>A0A8S5TK28_9CAUD</name>
<organism evidence="1">
    <name type="scientific">Podoviridae sp. ctz6O13</name>
    <dbReference type="NCBI Taxonomy" id="2827757"/>
    <lineage>
        <taxon>Viruses</taxon>
        <taxon>Duplodnaviria</taxon>
        <taxon>Heunggongvirae</taxon>
        <taxon>Uroviricota</taxon>
        <taxon>Caudoviricetes</taxon>
    </lineage>
</organism>
<accession>A0A8S5TK28</accession>
<protein>
    <submittedName>
        <fullName evidence="1">Cytochrome c family protein</fullName>
    </submittedName>
</protein>
<dbReference type="EMBL" id="BK032843">
    <property type="protein sequence ID" value="DAF63676.1"/>
    <property type="molecule type" value="Genomic_DNA"/>
</dbReference>